<sequence>MPETMTTAPADSTTRDGSTPIRVTVNDQVVTGVLWDNSTSRSLIDQLPLRLTFKDLNRVEKIGRLPRPLSMAGMPEGDDPEPNEIGYYAPSGDLVLYYGDVGYWPGIARIGQFTSDLYPIQQQDEDFTATIELDG</sequence>
<evidence type="ECO:0000313" key="2">
    <source>
        <dbReference type="EMBL" id="GAA1980052.1"/>
    </source>
</evidence>
<dbReference type="SUPFAM" id="SSF50891">
    <property type="entry name" value="Cyclophilin-like"/>
    <property type="match status" value="1"/>
</dbReference>
<name>A0ABN2S4S2_9MICO</name>
<evidence type="ECO:0000259" key="1">
    <source>
        <dbReference type="Pfam" id="PF18050"/>
    </source>
</evidence>
<dbReference type="Pfam" id="PF18050">
    <property type="entry name" value="Cyclophil_like2"/>
    <property type="match status" value="1"/>
</dbReference>
<protein>
    <recommendedName>
        <fullName evidence="1">Cyclophilin-like domain-containing protein</fullName>
    </recommendedName>
</protein>
<accession>A0ABN2S4S2</accession>
<dbReference type="Proteomes" id="UP001500326">
    <property type="component" value="Unassembled WGS sequence"/>
</dbReference>
<dbReference type="InterPro" id="IPR029000">
    <property type="entry name" value="Cyclophilin-like_dom_sf"/>
</dbReference>
<dbReference type="InterPro" id="IPR041183">
    <property type="entry name" value="Cyclophilin-like"/>
</dbReference>
<feature type="domain" description="Cyclophilin-like" evidence="1">
    <location>
        <begin position="23"/>
        <end position="132"/>
    </location>
</feature>
<dbReference type="EMBL" id="BAAAOH010000001">
    <property type="protein sequence ID" value="GAA1980052.1"/>
    <property type="molecule type" value="Genomic_DNA"/>
</dbReference>
<organism evidence="2 3">
    <name type="scientific">Microbacterium pumilum</name>
    <dbReference type="NCBI Taxonomy" id="344165"/>
    <lineage>
        <taxon>Bacteria</taxon>
        <taxon>Bacillati</taxon>
        <taxon>Actinomycetota</taxon>
        <taxon>Actinomycetes</taxon>
        <taxon>Micrococcales</taxon>
        <taxon>Microbacteriaceae</taxon>
        <taxon>Microbacterium</taxon>
    </lineage>
</organism>
<evidence type="ECO:0000313" key="3">
    <source>
        <dbReference type="Proteomes" id="UP001500326"/>
    </source>
</evidence>
<dbReference type="Gene3D" id="2.40.100.20">
    <property type="match status" value="1"/>
</dbReference>
<gene>
    <name evidence="2" type="ORF">GCM10009777_11860</name>
</gene>
<proteinExistence type="predicted"/>
<reference evidence="2 3" key="1">
    <citation type="journal article" date="2019" name="Int. J. Syst. Evol. Microbiol.">
        <title>The Global Catalogue of Microorganisms (GCM) 10K type strain sequencing project: providing services to taxonomists for standard genome sequencing and annotation.</title>
        <authorList>
            <consortium name="The Broad Institute Genomics Platform"/>
            <consortium name="The Broad Institute Genome Sequencing Center for Infectious Disease"/>
            <person name="Wu L."/>
            <person name="Ma J."/>
        </authorList>
    </citation>
    <scope>NUCLEOTIDE SEQUENCE [LARGE SCALE GENOMIC DNA]</scope>
    <source>
        <strain evidence="2 3">JCM 14902</strain>
    </source>
</reference>
<comment type="caution">
    <text evidence="2">The sequence shown here is derived from an EMBL/GenBank/DDBJ whole genome shotgun (WGS) entry which is preliminary data.</text>
</comment>
<keyword evidence="3" id="KW-1185">Reference proteome</keyword>